<dbReference type="eggNOG" id="KOG0255">
    <property type="taxonomic scope" value="Eukaryota"/>
</dbReference>
<dbReference type="GO" id="GO:0005886">
    <property type="term" value="C:plasma membrane"/>
    <property type="evidence" value="ECO:0007669"/>
    <property type="project" value="TreeGrafter"/>
</dbReference>
<gene>
    <name evidence="7" type="ORF">WALSEDRAFT_30975</name>
</gene>
<dbReference type="OMA" id="FPNLAWA"/>
<evidence type="ECO:0000256" key="2">
    <source>
        <dbReference type="ARBA" id="ARBA00022692"/>
    </source>
</evidence>
<dbReference type="AlphaFoldDB" id="I4YJZ6"/>
<evidence type="ECO:0000256" key="4">
    <source>
        <dbReference type="ARBA" id="ARBA00023136"/>
    </source>
</evidence>
<feature type="transmembrane region" description="Helical" evidence="5">
    <location>
        <begin position="383"/>
        <end position="404"/>
    </location>
</feature>
<keyword evidence="4 5" id="KW-0472">Membrane</keyword>
<dbReference type="EMBL" id="JH668223">
    <property type="protein sequence ID" value="EIM24288.1"/>
    <property type="molecule type" value="Genomic_DNA"/>
</dbReference>
<evidence type="ECO:0000313" key="7">
    <source>
        <dbReference type="EMBL" id="EIM24288.1"/>
    </source>
</evidence>
<feature type="transmembrane region" description="Helical" evidence="5">
    <location>
        <begin position="454"/>
        <end position="475"/>
    </location>
</feature>
<accession>I4YJZ6</accession>
<dbReference type="RefSeq" id="XP_006956100.1">
    <property type="nucleotide sequence ID" value="XM_006956038.1"/>
</dbReference>
<dbReference type="InterPro" id="IPR005829">
    <property type="entry name" value="Sugar_transporter_CS"/>
</dbReference>
<keyword evidence="2 5" id="KW-0812">Transmembrane</keyword>
<feature type="transmembrane region" description="Helical" evidence="5">
    <location>
        <begin position="277"/>
        <end position="303"/>
    </location>
</feature>
<dbReference type="InterPro" id="IPR036259">
    <property type="entry name" value="MFS_trans_sf"/>
</dbReference>
<protein>
    <submittedName>
        <fullName evidence="7">MFS general substrate transporter</fullName>
    </submittedName>
</protein>
<evidence type="ECO:0000256" key="5">
    <source>
        <dbReference type="SAM" id="Phobius"/>
    </source>
</evidence>
<feature type="transmembrane region" description="Helical" evidence="5">
    <location>
        <begin position="83"/>
        <end position="102"/>
    </location>
</feature>
<evidence type="ECO:0000256" key="1">
    <source>
        <dbReference type="ARBA" id="ARBA00004141"/>
    </source>
</evidence>
<name>I4YJZ6_WALMC</name>
<dbReference type="PROSITE" id="PS50850">
    <property type="entry name" value="MFS"/>
    <property type="match status" value="1"/>
</dbReference>
<dbReference type="Pfam" id="PF07690">
    <property type="entry name" value="MFS_1"/>
    <property type="match status" value="1"/>
</dbReference>
<dbReference type="InParanoid" id="I4YJZ6"/>
<dbReference type="GO" id="GO:0042908">
    <property type="term" value="P:xenobiotic transport"/>
    <property type="evidence" value="ECO:0007669"/>
    <property type="project" value="UniProtKB-ARBA"/>
</dbReference>
<dbReference type="GeneID" id="18471223"/>
<feature type="transmembrane region" description="Helical" evidence="5">
    <location>
        <begin position="202"/>
        <end position="223"/>
    </location>
</feature>
<feature type="transmembrane region" description="Helical" evidence="5">
    <location>
        <begin position="171"/>
        <end position="196"/>
    </location>
</feature>
<dbReference type="PANTHER" id="PTHR23502">
    <property type="entry name" value="MAJOR FACILITATOR SUPERFAMILY"/>
    <property type="match status" value="1"/>
</dbReference>
<keyword evidence="3 5" id="KW-1133">Transmembrane helix</keyword>
<proteinExistence type="predicted"/>
<dbReference type="InterPro" id="IPR011701">
    <property type="entry name" value="MFS"/>
</dbReference>
<dbReference type="Proteomes" id="UP000005242">
    <property type="component" value="Unassembled WGS sequence"/>
</dbReference>
<keyword evidence="8" id="KW-1185">Reference proteome</keyword>
<feature type="transmembrane region" description="Helical" evidence="5">
    <location>
        <begin position="46"/>
        <end position="63"/>
    </location>
</feature>
<feature type="transmembrane region" description="Helical" evidence="5">
    <location>
        <begin position="114"/>
        <end position="131"/>
    </location>
</feature>
<dbReference type="PANTHER" id="PTHR23502:SF134">
    <property type="entry name" value="MAJOR FACILITATOR SUPERFAMILY (MFS) PROFILE DOMAIN-CONTAINING PROTEIN-RELATED"/>
    <property type="match status" value="1"/>
</dbReference>
<dbReference type="OrthoDB" id="5376138at2759"/>
<dbReference type="InterPro" id="IPR020846">
    <property type="entry name" value="MFS_dom"/>
</dbReference>
<evidence type="ECO:0000259" key="6">
    <source>
        <dbReference type="PROSITE" id="PS50850"/>
    </source>
</evidence>
<dbReference type="HOGENOM" id="CLU_008455_0_4_1"/>
<evidence type="ECO:0000313" key="8">
    <source>
        <dbReference type="Proteomes" id="UP000005242"/>
    </source>
</evidence>
<dbReference type="Gene3D" id="1.20.1250.20">
    <property type="entry name" value="MFS general substrate transporter like domains"/>
    <property type="match status" value="1"/>
</dbReference>
<reference evidence="7 8" key="1">
    <citation type="journal article" date="2012" name="Fungal Genet. Biol.">
        <title>The genome of the xerotolerant mold Wallemia sebi reveals adaptations to osmotic stress and suggests cryptic sexual reproduction.</title>
        <authorList>
            <person name="Padamsee M."/>
            <person name="Kumar T.K.A."/>
            <person name="Riley R."/>
            <person name="Binder M."/>
            <person name="Boyd A."/>
            <person name="Calvo A.M."/>
            <person name="Furukawa K."/>
            <person name="Hesse C."/>
            <person name="Hohmann S."/>
            <person name="James T.Y."/>
            <person name="LaButti K."/>
            <person name="Lapidus A."/>
            <person name="Lindquist E."/>
            <person name="Lucas S."/>
            <person name="Miller K."/>
            <person name="Shantappa S."/>
            <person name="Grigoriev I.V."/>
            <person name="Hibbett D.S."/>
            <person name="McLaughlin D.J."/>
            <person name="Spatafora J.W."/>
            <person name="Aime M.C."/>
        </authorList>
    </citation>
    <scope>NUCLEOTIDE SEQUENCE [LARGE SCALE GENOMIC DNA]</scope>
    <source>
        <strain evidence="8">ATCC MYA-4683 / CBS 633.66</strain>
    </source>
</reference>
<feature type="domain" description="Major facilitator superfamily (MFS) profile" evidence="6">
    <location>
        <begin position="48"/>
        <end position="480"/>
    </location>
</feature>
<dbReference type="KEGG" id="wse:WALSEDRAFT_30975"/>
<comment type="subcellular location">
    <subcellularLocation>
        <location evidence="1">Membrane</location>
        <topology evidence="1">Multi-pass membrane protein</topology>
    </subcellularLocation>
</comment>
<feature type="transmembrane region" description="Helical" evidence="5">
    <location>
        <begin position="315"/>
        <end position="338"/>
    </location>
</feature>
<dbReference type="PROSITE" id="PS00216">
    <property type="entry name" value="SUGAR_TRANSPORT_1"/>
    <property type="match status" value="1"/>
</dbReference>
<dbReference type="SUPFAM" id="SSF103473">
    <property type="entry name" value="MFS general substrate transporter"/>
    <property type="match status" value="1"/>
</dbReference>
<evidence type="ECO:0000256" key="3">
    <source>
        <dbReference type="ARBA" id="ARBA00022989"/>
    </source>
</evidence>
<organism evidence="7 8">
    <name type="scientific">Wallemia mellicola (strain ATCC MYA-4683 / CBS 633.66)</name>
    <name type="common">Wallemia sebi (CBS 633.66)</name>
    <dbReference type="NCBI Taxonomy" id="671144"/>
    <lineage>
        <taxon>Eukaryota</taxon>
        <taxon>Fungi</taxon>
        <taxon>Dikarya</taxon>
        <taxon>Basidiomycota</taxon>
        <taxon>Wallemiomycotina</taxon>
        <taxon>Wallemiomycetes</taxon>
        <taxon>Wallemiales</taxon>
        <taxon>Wallemiaceae</taxon>
        <taxon>Wallemia</taxon>
    </lineage>
</organism>
<dbReference type="GO" id="GO:0022857">
    <property type="term" value="F:transmembrane transporter activity"/>
    <property type="evidence" value="ECO:0007669"/>
    <property type="project" value="InterPro"/>
</dbReference>
<feature type="transmembrane region" description="Helical" evidence="5">
    <location>
        <begin position="359"/>
        <end position="377"/>
    </location>
</feature>
<sequence>MFFDKLKKNQVETQMTEKVDTTELPPIELELVGQELPFNWPFSRKVKSYIIALLINFVSAFNATGNSAARAGVTEEFGVSSSVFLTSSFTYNAALGLGPLFLAPLSEQYGRRPMLVSLLLLIVILFLPQALAPNISSLSISRLFQGTAASIEGPHVAGIISDLFHRDGGRGIAMATFTLVVFTANAIGPLTCNWLASETDWANIYWMQMAMNGVVFIMCAFMLDETRHDLILDKKITKYNKTYGTDLKVQTDAAHSVKKALTTSLARPLIYLTTEPIVIALSIWVGFAWGIVFLSTGTVLHVFEKTYDFTQGQGGTVLICGFIGAFFAWLVGFGQNVLYKKSKDPVTHIAPPEARLYQAALGAVLFGAFELMFAWTARPHIHWIVPCIALVGVNFGIFPIYAGVYTYIGDAYEKYSSSAQAAQALLRNILGSTFPFFGTAMFDHLTFPWASSTIGFIAFGLSIIPFVLILFGGWLRDRSKVCRQILKEQEEEKLRKEEQEFSKPGDKNHV</sequence>
<dbReference type="GO" id="GO:0140115">
    <property type="term" value="P:export across plasma membrane"/>
    <property type="evidence" value="ECO:0007669"/>
    <property type="project" value="UniProtKB-ARBA"/>
</dbReference>